<keyword evidence="2" id="KW-1185">Reference proteome</keyword>
<organism evidence="1 2">
    <name type="scientific">Teladorsagia circumcincta</name>
    <name type="common">Brown stomach worm</name>
    <name type="synonym">Ostertagia circumcincta</name>
    <dbReference type="NCBI Taxonomy" id="45464"/>
    <lineage>
        <taxon>Eukaryota</taxon>
        <taxon>Metazoa</taxon>
        <taxon>Ecdysozoa</taxon>
        <taxon>Nematoda</taxon>
        <taxon>Chromadorea</taxon>
        <taxon>Rhabditida</taxon>
        <taxon>Rhabditina</taxon>
        <taxon>Rhabditomorpha</taxon>
        <taxon>Strongyloidea</taxon>
        <taxon>Trichostrongylidae</taxon>
        <taxon>Teladorsagia</taxon>
    </lineage>
</organism>
<proteinExistence type="predicted"/>
<protein>
    <submittedName>
        <fullName evidence="1">Uncharacterized protein</fullName>
    </submittedName>
</protein>
<dbReference type="EMBL" id="KZ346178">
    <property type="protein sequence ID" value="PIO70719.1"/>
    <property type="molecule type" value="Genomic_DNA"/>
</dbReference>
<accession>A0A2G9UKD1</accession>
<dbReference type="AlphaFoldDB" id="A0A2G9UKD1"/>
<evidence type="ECO:0000313" key="2">
    <source>
        <dbReference type="Proteomes" id="UP000230423"/>
    </source>
</evidence>
<evidence type="ECO:0000313" key="1">
    <source>
        <dbReference type="EMBL" id="PIO70719.1"/>
    </source>
</evidence>
<gene>
    <name evidence="1" type="ORF">TELCIR_07419</name>
</gene>
<name>A0A2G9UKD1_TELCI</name>
<dbReference type="Proteomes" id="UP000230423">
    <property type="component" value="Unassembled WGS sequence"/>
</dbReference>
<reference evidence="1 2" key="1">
    <citation type="submission" date="2015-09" db="EMBL/GenBank/DDBJ databases">
        <title>Draft genome of the parasitic nematode Teladorsagia circumcincta isolate WARC Sus (inbred).</title>
        <authorList>
            <person name="Mitreva M."/>
        </authorList>
    </citation>
    <scope>NUCLEOTIDE SEQUENCE [LARGE SCALE GENOMIC DNA]</scope>
    <source>
        <strain evidence="1 2">S</strain>
    </source>
</reference>
<sequence length="72" mass="8115">MCFVFIDLTNLSVRFVILGPSKIQQQDVQHFWTGSIGQLLSSSEVCDRFHQSSIQPHGLSSCWTVLSIGFAW</sequence>